<keyword evidence="2" id="KW-0732">Signal</keyword>
<sequence length="313" mass="32965">MMMTLFPTIILLLTVGTLLSYSALADDVSGSSTCVFDDGREYQAGESVGNSFPTRCGDPSEWPCFCEPQLTFQAFCPYCGFSDGAGTLYCARDGETITFTDGSIVRVCFCAFDPADPTEQPMRNCTTGNSPVESPSTGAPVESPSTGAPVLAGQCVLPDAEGNLVEINNGESFGDLIQGACGPASQWPSFCRVLDDQGDFDFLYPYCVFNDVNSEESNNGPLCAMDGEVISYIDENNVQQTCNCTISQDGLAQPECEDGGPVSSPTTIAPSGVPDIQPTPAPTLSASGVLSVPSCRWTIVTLPLLILGQLLLG</sequence>
<keyword evidence="4" id="KW-1185">Reference proteome</keyword>
<feature type="signal peptide" evidence="2">
    <location>
        <begin position="1"/>
        <end position="25"/>
    </location>
</feature>
<dbReference type="AlphaFoldDB" id="A0A9K3L143"/>
<evidence type="ECO:0000313" key="4">
    <source>
        <dbReference type="Proteomes" id="UP000693970"/>
    </source>
</evidence>
<comment type="caution">
    <text evidence="3">The sequence shown here is derived from an EMBL/GenBank/DDBJ whole genome shotgun (WGS) entry which is preliminary data.</text>
</comment>
<proteinExistence type="predicted"/>
<accession>A0A9K3L143</accession>
<feature type="chain" id="PRO_5039935200" evidence="2">
    <location>
        <begin position="26"/>
        <end position="313"/>
    </location>
</feature>
<dbReference type="EMBL" id="JAGRRH010000017">
    <property type="protein sequence ID" value="KAG7352875.1"/>
    <property type="molecule type" value="Genomic_DNA"/>
</dbReference>
<dbReference type="OrthoDB" id="55525at2759"/>
<dbReference type="Proteomes" id="UP000693970">
    <property type="component" value="Unassembled WGS sequence"/>
</dbReference>
<evidence type="ECO:0000313" key="3">
    <source>
        <dbReference type="EMBL" id="KAG7352875.1"/>
    </source>
</evidence>
<name>A0A9K3L143_9STRA</name>
<organism evidence="3 4">
    <name type="scientific">Nitzschia inconspicua</name>
    <dbReference type="NCBI Taxonomy" id="303405"/>
    <lineage>
        <taxon>Eukaryota</taxon>
        <taxon>Sar</taxon>
        <taxon>Stramenopiles</taxon>
        <taxon>Ochrophyta</taxon>
        <taxon>Bacillariophyta</taxon>
        <taxon>Bacillariophyceae</taxon>
        <taxon>Bacillariophycidae</taxon>
        <taxon>Bacillariales</taxon>
        <taxon>Bacillariaceae</taxon>
        <taxon>Nitzschia</taxon>
    </lineage>
</organism>
<reference evidence="3" key="1">
    <citation type="journal article" date="2021" name="Sci. Rep.">
        <title>Diploid genomic architecture of Nitzschia inconspicua, an elite biomass production diatom.</title>
        <authorList>
            <person name="Oliver A."/>
            <person name="Podell S."/>
            <person name="Pinowska A."/>
            <person name="Traller J.C."/>
            <person name="Smith S.R."/>
            <person name="McClure R."/>
            <person name="Beliaev A."/>
            <person name="Bohutskyi P."/>
            <person name="Hill E.A."/>
            <person name="Rabines A."/>
            <person name="Zheng H."/>
            <person name="Allen L.Z."/>
            <person name="Kuo A."/>
            <person name="Grigoriev I.V."/>
            <person name="Allen A.E."/>
            <person name="Hazlebeck D."/>
            <person name="Allen E.E."/>
        </authorList>
    </citation>
    <scope>NUCLEOTIDE SEQUENCE</scope>
    <source>
        <strain evidence="3">Hildebrandi</strain>
    </source>
</reference>
<evidence type="ECO:0000256" key="1">
    <source>
        <dbReference type="SAM" id="MobiDB-lite"/>
    </source>
</evidence>
<reference evidence="3" key="2">
    <citation type="submission" date="2021-04" db="EMBL/GenBank/DDBJ databases">
        <authorList>
            <person name="Podell S."/>
        </authorList>
    </citation>
    <scope>NUCLEOTIDE SEQUENCE</scope>
    <source>
        <strain evidence="3">Hildebrandi</strain>
    </source>
</reference>
<gene>
    <name evidence="3" type="ORF">IV203_008923</name>
</gene>
<protein>
    <submittedName>
        <fullName evidence="3">Uncharacterized protein</fullName>
    </submittedName>
</protein>
<feature type="region of interest" description="Disordered" evidence="1">
    <location>
        <begin position="256"/>
        <end position="280"/>
    </location>
</feature>
<evidence type="ECO:0000256" key="2">
    <source>
        <dbReference type="SAM" id="SignalP"/>
    </source>
</evidence>